<name>A0A1B0B1H4_9MUSC</name>
<proteinExistence type="predicted"/>
<dbReference type="EMBL" id="JXJN01007157">
    <property type="status" value="NOT_ANNOTATED_CDS"/>
    <property type="molecule type" value="Genomic_DNA"/>
</dbReference>
<accession>A0A1B0B1H4</accession>
<evidence type="ECO:0000313" key="1">
    <source>
        <dbReference type="EnsemblMetazoa" id="GPPI015771-PA"/>
    </source>
</evidence>
<evidence type="ECO:0000313" key="2">
    <source>
        <dbReference type="Proteomes" id="UP000092460"/>
    </source>
</evidence>
<keyword evidence="2" id="KW-1185">Reference proteome</keyword>
<dbReference type="Proteomes" id="UP000092460">
    <property type="component" value="Unassembled WGS sequence"/>
</dbReference>
<dbReference type="AlphaFoldDB" id="A0A1B0B1H4"/>
<reference evidence="1" key="2">
    <citation type="submission" date="2020-05" db="UniProtKB">
        <authorList>
            <consortium name="EnsemblMetazoa"/>
        </authorList>
    </citation>
    <scope>IDENTIFICATION</scope>
    <source>
        <strain evidence="1">IAEA</strain>
    </source>
</reference>
<reference evidence="2" key="1">
    <citation type="submission" date="2015-01" db="EMBL/GenBank/DDBJ databases">
        <authorList>
            <person name="Aksoy S."/>
            <person name="Warren W."/>
            <person name="Wilson R.K."/>
        </authorList>
    </citation>
    <scope>NUCLEOTIDE SEQUENCE [LARGE SCALE GENOMIC DNA]</scope>
    <source>
        <strain evidence="2">IAEA</strain>
    </source>
</reference>
<dbReference type="VEuPathDB" id="VectorBase:GPPI015771"/>
<sequence length="62" mass="7103">MEGSPEGFVYLPLTKFQIKIEKLTKTLKLESHPILELYNNVELIRPSTRNGSKVTPVPKKNH</sequence>
<dbReference type="EMBL" id="JXJN01007156">
    <property type="status" value="NOT_ANNOTATED_CDS"/>
    <property type="molecule type" value="Genomic_DNA"/>
</dbReference>
<protein>
    <submittedName>
        <fullName evidence="1">Uncharacterized protein</fullName>
    </submittedName>
</protein>
<organism evidence="1 2">
    <name type="scientific">Glossina palpalis gambiensis</name>
    <dbReference type="NCBI Taxonomy" id="67801"/>
    <lineage>
        <taxon>Eukaryota</taxon>
        <taxon>Metazoa</taxon>
        <taxon>Ecdysozoa</taxon>
        <taxon>Arthropoda</taxon>
        <taxon>Hexapoda</taxon>
        <taxon>Insecta</taxon>
        <taxon>Pterygota</taxon>
        <taxon>Neoptera</taxon>
        <taxon>Endopterygota</taxon>
        <taxon>Diptera</taxon>
        <taxon>Brachycera</taxon>
        <taxon>Muscomorpha</taxon>
        <taxon>Hippoboscoidea</taxon>
        <taxon>Glossinidae</taxon>
        <taxon>Glossina</taxon>
    </lineage>
</organism>
<dbReference type="EnsemblMetazoa" id="GPPI015771-RA">
    <property type="protein sequence ID" value="GPPI015771-PA"/>
    <property type="gene ID" value="GPPI015771"/>
</dbReference>